<evidence type="ECO:0000259" key="2">
    <source>
        <dbReference type="Pfam" id="PF00326"/>
    </source>
</evidence>
<dbReference type="Proteomes" id="UP001595478">
    <property type="component" value="Unassembled WGS sequence"/>
</dbReference>
<sequence length="327" mass="36242">MKITITSFISSAFLSLILAVISLPVFAIDHEAALARTAKLDSILFKAAKGHMKLDKVKIKSEVDGLAIPAYVFKPIKAKGEGKHPAIVWVYGGIHDYFGINYFPFIKEAIEQGYVVIAPEYRGASGYGEEYYNALDYGGYEVNDAISAANYLKSSVSIVDSSRIGVMGWSHGGLISLLAVTREAPELFQAVVAFVPVSNLIFRMAYKGPEYQQVFTKQARIAALPHEKPDVYIDRSPLFHVDKLKIPALVMVATNDDDADFVETEALVNALQAKKPELATAMVWQDPANGHYFNRQVDLDTLQRKDTADQIKAWNITWAFLAQHLKP</sequence>
<evidence type="ECO:0000313" key="4">
    <source>
        <dbReference type="Proteomes" id="UP001595478"/>
    </source>
</evidence>
<accession>A0ABV7FKR9</accession>
<evidence type="ECO:0000313" key="3">
    <source>
        <dbReference type="EMBL" id="MFC3120899.1"/>
    </source>
</evidence>
<dbReference type="PANTHER" id="PTHR42776">
    <property type="entry name" value="SERINE PEPTIDASE S9 FAMILY MEMBER"/>
    <property type="match status" value="1"/>
</dbReference>
<dbReference type="SUPFAM" id="SSF53474">
    <property type="entry name" value="alpha/beta-Hydrolases"/>
    <property type="match status" value="1"/>
</dbReference>
<dbReference type="GO" id="GO:0016787">
    <property type="term" value="F:hydrolase activity"/>
    <property type="evidence" value="ECO:0007669"/>
    <property type="project" value="UniProtKB-KW"/>
</dbReference>
<keyword evidence="4" id="KW-1185">Reference proteome</keyword>
<protein>
    <submittedName>
        <fullName evidence="3">Alpha/beta hydrolase family protein</fullName>
        <ecNumber evidence="3">3.4.-.-</ecNumber>
    </submittedName>
</protein>
<feature type="domain" description="Peptidase S9 prolyl oligopeptidase catalytic" evidence="2">
    <location>
        <begin position="111"/>
        <end position="324"/>
    </location>
</feature>
<dbReference type="Gene3D" id="3.40.50.1820">
    <property type="entry name" value="alpha/beta hydrolase"/>
    <property type="match status" value="1"/>
</dbReference>
<comment type="caution">
    <text evidence="3">The sequence shown here is derived from an EMBL/GenBank/DDBJ whole genome shotgun (WGS) entry which is preliminary data.</text>
</comment>
<dbReference type="RefSeq" id="WP_376919041.1">
    <property type="nucleotide sequence ID" value="NZ_JBHRSW010000006.1"/>
</dbReference>
<evidence type="ECO:0000256" key="1">
    <source>
        <dbReference type="ARBA" id="ARBA00022801"/>
    </source>
</evidence>
<dbReference type="InterPro" id="IPR029058">
    <property type="entry name" value="AB_hydrolase_fold"/>
</dbReference>
<organism evidence="3 4">
    <name type="scientific">Agaribacter flavus</name>
    <dbReference type="NCBI Taxonomy" id="1902781"/>
    <lineage>
        <taxon>Bacteria</taxon>
        <taxon>Pseudomonadati</taxon>
        <taxon>Pseudomonadota</taxon>
        <taxon>Gammaproteobacteria</taxon>
        <taxon>Alteromonadales</taxon>
        <taxon>Alteromonadaceae</taxon>
        <taxon>Agaribacter</taxon>
    </lineage>
</organism>
<proteinExistence type="predicted"/>
<keyword evidence="1 3" id="KW-0378">Hydrolase</keyword>
<dbReference type="Pfam" id="PF00326">
    <property type="entry name" value="Peptidase_S9"/>
    <property type="match status" value="1"/>
</dbReference>
<dbReference type="EC" id="3.4.-.-" evidence="3"/>
<name>A0ABV7FKR9_9ALTE</name>
<dbReference type="EMBL" id="JBHRSW010000006">
    <property type="protein sequence ID" value="MFC3120899.1"/>
    <property type="molecule type" value="Genomic_DNA"/>
</dbReference>
<dbReference type="InterPro" id="IPR001375">
    <property type="entry name" value="Peptidase_S9_cat"/>
</dbReference>
<gene>
    <name evidence="3" type="ORF">ACFOHL_04665</name>
</gene>
<dbReference type="PANTHER" id="PTHR42776:SF27">
    <property type="entry name" value="DIPEPTIDYL PEPTIDASE FAMILY MEMBER 6"/>
    <property type="match status" value="1"/>
</dbReference>
<reference evidence="4" key="1">
    <citation type="journal article" date="2019" name="Int. J. Syst. Evol. Microbiol.">
        <title>The Global Catalogue of Microorganisms (GCM) 10K type strain sequencing project: providing services to taxonomists for standard genome sequencing and annotation.</title>
        <authorList>
            <consortium name="The Broad Institute Genomics Platform"/>
            <consortium name="The Broad Institute Genome Sequencing Center for Infectious Disease"/>
            <person name="Wu L."/>
            <person name="Ma J."/>
        </authorList>
    </citation>
    <scope>NUCLEOTIDE SEQUENCE [LARGE SCALE GENOMIC DNA]</scope>
    <source>
        <strain evidence="4">KCTC 52473</strain>
    </source>
</reference>